<evidence type="ECO:0000313" key="5">
    <source>
        <dbReference type="Proteomes" id="UP000553632"/>
    </source>
</evidence>
<feature type="non-terminal residue" evidence="4">
    <location>
        <position position="1982"/>
    </location>
</feature>
<dbReference type="PANTHER" id="PTHR23048:SF0">
    <property type="entry name" value="CALMODULIN LIKE 3"/>
    <property type="match status" value="1"/>
</dbReference>
<feature type="domain" description="SET" evidence="3">
    <location>
        <begin position="40"/>
        <end position="154"/>
    </location>
</feature>
<sequence>LCRQFTILQLVNLSANGDAALEVLPGLPLSRVKFDYSTFPGLQVRASGVVQKQLGLFTTKCFPEGSLICEYSGRLLSLAQTLKARDRSYIMGGFGINCHIDAKYSFKVWGRYINDCKDSNRLNAKFIKDKKRRVAKVVATRDIPAGSEVLAPYGEVYWRSEERFSRFEYSGWTCVCALKRHKVRRTINDFTSPRDENPTFPPLLGCRLINELEGFADEFTTNDRWDYQHASLEAATGMAQSGLLANVSFTVTSPREVFEAHMPLEWNFSPSYFKRVDMSRPVNGNPTIRAHADSATNGASKAKSDYYLEQYQSFNQDGQGCSPSDLGHLLRLCGFSPTNAMIRAFEAEVKAANVEDSRVSPQQFLDFCGRCSEHLRQHTQLDLSAFFNPMDPGDTGLVSIKAFRAVMENAGEPFTREEVDIFIRDFSTDGLVLDYKAMIDTYARVLLRYEEDLYMRVCSPEQVYAAEVEACAECPPRCYHSRHLDPRAHELKCICDRNDPALWNFTMDDFAEKLTNARSPHRLDTVFNDVREPTLHSIDPINATIVHYSRGIWSVVGLPIHLTCPNVTERLVDTAQTLIRRFGFLAPPIPFDTLWWTLRPYTTFGVDDSVDSMLTQMAMVQRRGLLAMLIPTRIIHHRSIITPGFVDTEELIGHCSIDFPDGLITGRQGKVQLGNIILKKLEDHTPSHSGICDTDPVCRVIDQIDAIEMRMRDAGRLEQSCVDHSTEYPRPEPHSTADEVSPETRSLKVGFLKHLSSYNARSASHSASGRPVCTMHRLWNSRRMRNLANRALSYTATDVFGKCWQLAEGLIIPKFVEVNPKIRFCRKDPFADPSRSVNITLAASSCLKDDSGSASYVRKVLQSGSAVVHRQLFSGVGDDCDAKVHRRLLVDSRVPNSIEGCMEVVYGADPESRRVGSGYCKVLSGEEALVALLSCLQRDWGPLITRHVASELGMPINTTIEEVAEELMSSAGVEGKCVGPKVPLESYDIHLASSNDTAEECILRSPKACNWNMNIATREVCEDNYETDSSSCRSTDEQWSYQQNSPSVCTPVSEIWDGHCWEAFNKLVETTEEKCLNLATTSEAAELCEGRRRMHTQWLTDCITNTCNMAETLSNSGSLSAFMATSYVDQHCTVTGRDSAMLCMDSCRETSGPQPVATRECYRPMGPTETEKDCLDGVEGDASVHYRVDDGVEVPTSGSALEIDEMMRSPHPQPAYCSVRTFVKGRTKAKLEDKEAADEKVWEAFTLWEEERRGAEEVAIVEQYPAGQPRLTDPIGPSPSDIRQSTLNASCNHRCNCNCSSCTANVSRTLSFACSSASTFLGKPSLDSCSECEVCCTDLCLPDCLFNARDQQLQLANGEPASTAVSYDPEGYQPSVVQSTLTCRALLDHPDTAYDTRAPWTASSEISYKNVERIKCLHQRNTCIHNFGSDGNSVQTGVDPVVAYELCEREVVEGVASPGQGRRLEQIWRSRTLPLTEITYFGKILLGLSGGHSLGGTFIDWDPSINYGKGGCYYRLPDPLRVFGGPTRTSSPYLDVEQDQIYADLFVAPGISTRGWPSEFLPAEQEFADFNVTPPSPPDPLLLAQYEAWKSRYQNLNCRSTESMTFDKSLPNRHWSQGIRTASRSCSFPVCNVDHGIRDKNLCAEKSGCVGAECPYCKSDNLPTEPNGICLDFKPRTEVDCRSEQGGVWVEGLLFNISSGRAEQTPPGQGVCALPHRPLVFCVGPLQTIRRCSDYEPFTTCDHDEIAKLIKCRSAHRQCQDPVSCRLSGRCSSSRSLQLREGGSTGRCILPTMNFDLLRQGCHRGLDVCFVPIQESPWGMMVVDMAEASADFLTLDAEAGRIHSKLDRGNYDPVMFNYTLKEARRVDHHRCEEIGEELGISTYWAGNSWTRQACEALQGCCAASRRGDASSCDLFTGPIVDASNATALESERERCHEAGGEWRPVWSWIDKGEWVTSGELRETGLAFRAKEFAPINRWVDNR</sequence>
<dbReference type="GO" id="GO:0016460">
    <property type="term" value="C:myosin II complex"/>
    <property type="evidence" value="ECO:0007669"/>
    <property type="project" value="TreeGrafter"/>
</dbReference>
<dbReference type="GO" id="GO:0046872">
    <property type="term" value="F:metal ion binding"/>
    <property type="evidence" value="ECO:0007669"/>
    <property type="project" value="UniProtKB-KW"/>
</dbReference>
<dbReference type="PROSITE" id="PS50280">
    <property type="entry name" value="SET"/>
    <property type="match status" value="1"/>
</dbReference>
<evidence type="ECO:0000259" key="3">
    <source>
        <dbReference type="PROSITE" id="PS50280"/>
    </source>
</evidence>
<dbReference type="InterPro" id="IPR050230">
    <property type="entry name" value="CALM/Myosin/TropC-like"/>
</dbReference>
<proteinExistence type="predicted"/>
<evidence type="ECO:0000256" key="2">
    <source>
        <dbReference type="ARBA" id="ARBA00022737"/>
    </source>
</evidence>
<dbReference type="EMBL" id="JABANO010001025">
    <property type="protein sequence ID" value="KAF4758739.1"/>
    <property type="molecule type" value="Genomic_DNA"/>
</dbReference>
<keyword evidence="5" id="KW-1185">Reference proteome</keyword>
<dbReference type="InterPro" id="IPR001214">
    <property type="entry name" value="SET_dom"/>
</dbReference>
<dbReference type="Gene3D" id="2.170.270.10">
    <property type="entry name" value="SET domain"/>
    <property type="match status" value="1"/>
</dbReference>
<protein>
    <recommendedName>
        <fullName evidence="3">SET domain-containing protein</fullName>
    </recommendedName>
</protein>
<feature type="non-terminal residue" evidence="4">
    <location>
        <position position="1"/>
    </location>
</feature>
<dbReference type="Proteomes" id="UP000553632">
    <property type="component" value="Unassembled WGS sequence"/>
</dbReference>
<dbReference type="InterPro" id="IPR046341">
    <property type="entry name" value="SET_dom_sf"/>
</dbReference>
<dbReference type="PANTHER" id="PTHR23048">
    <property type="entry name" value="MYOSIN LIGHT CHAIN 1, 3"/>
    <property type="match status" value="1"/>
</dbReference>
<evidence type="ECO:0000313" key="4">
    <source>
        <dbReference type="EMBL" id="KAF4758739.1"/>
    </source>
</evidence>
<dbReference type="SMART" id="SM00317">
    <property type="entry name" value="SET"/>
    <property type="match status" value="1"/>
</dbReference>
<reference evidence="4 5" key="1">
    <citation type="submission" date="2020-04" db="EMBL/GenBank/DDBJ databases">
        <title>Perkinsus olseni comparative genomics.</title>
        <authorList>
            <person name="Bogema D.R."/>
        </authorList>
    </citation>
    <scope>NUCLEOTIDE SEQUENCE [LARGE SCALE GENOMIC DNA]</scope>
    <source>
        <strain evidence="4 5">ATCC PRA-207</strain>
    </source>
</reference>
<keyword evidence="2" id="KW-0677">Repeat</keyword>
<organism evidence="4 5">
    <name type="scientific">Perkinsus olseni</name>
    <name type="common">Perkinsus atlanticus</name>
    <dbReference type="NCBI Taxonomy" id="32597"/>
    <lineage>
        <taxon>Eukaryota</taxon>
        <taxon>Sar</taxon>
        <taxon>Alveolata</taxon>
        <taxon>Perkinsozoa</taxon>
        <taxon>Perkinsea</taxon>
        <taxon>Perkinsida</taxon>
        <taxon>Perkinsidae</taxon>
        <taxon>Perkinsus</taxon>
    </lineage>
</organism>
<dbReference type="SUPFAM" id="SSF47473">
    <property type="entry name" value="EF-hand"/>
    <property type="match status" value="1"/>
</dbReference>
<keyword evidence="1" id="KW-0479">Metal-binding</keyword>
<accession>A0A7J6UN61</accession>
<dbReference type="InterPro" id="IPR011992">
    <property type="entry name" value="EF-hand-dom_pair"/>
</dbReference>
<dbReference type="Gene3D" id="1.10.238.10">
    <property type="entry name" value="EF-hand"/>
    <property type="match status" value="1"/>
</dbReference>
<name>A0A7J6UN61_PEROL</name>
<evidence type="ECO:0000256" key="1">
    <source>
        <dbReference type="ARBA" id="ARBA00022723"/>
    </source>
</evidence>
<dbReference type="SUPFAM" id="SSF82199">
    <property type="entry name" value="SET domain"/>
    <property type="match status" value="1"/>
</dbReference>
<dbReference type="Pfam" id="PF00856">
    <property type="entry name" value="SET"/>
    <property type="match status" value="1"/>
</dbReference>
<comment type="caution">
    <text evidence="4">The sequence shown here is derived from an EMBL/GenBank/DDBJ whole genome shotgun (WGS) entry which is preliminary data.</text>
</comment>
<gene>
    <name evidence="4" type="ORF">FOZ63_019586</name>
</gene>